<feature type="domain" description="Plant heme peroxidase family profile" evidence="15">
    <location>
        <begin position="89"/>
        <end position="241"/>
    </location>
</feature>
<feature type="binding site" evidence="10">
    <location>
        <position position="258"/>
    </location>
    <ligand>
        <name>Ca(2+)</name>
        <dbReference type="ChEBI" id="CHEBI:29108"/>
        <label>2</label>
    </ligand>
</feature>
<dbReference type="InterPro" id="IPR001621">
    <property type="entry name" value="Ligninase"/>
</dbReference>
<comment type="similarity">
    <text evidence="1 13">Belongs to the peroxidase family. Ligninase subfamily.</text>
</comment>
<evidence type="ECO:0000256" key="14">
    <source>
        <dbReference type="SAM" id="MobiDB-lite"/>
    </source>
</evidence>
<evidence type="ECO:0000256" key="6">
    <source>
        <dbReference type="ARBA" id="ARBA00023002"/>
    </source>
</evidence>
<keyword evidence="12" id="KW-1015">Disulfide bond</keyword>
<evidence type="ECO:0000259" key="15">
    <source>
        <dbReference type="PROSITE" id="PS50873"/>
    </source>
</evidence>
<keyword evidence="10 13" id="KW-0106">Calcium</keyword>
<feature type="binding site" description="axial binding residue" evidence="10">
    <location>
        <position position="238"/>
    </location>
    <ligand>
        <name>heme b</name>
        <dbReference type="ChEBI" id="CHEBI:60344"/>
    </ligand>
    <ligandPart>
        <name>Fe</name>
        <dbReference type="ChEBI" id="CHEBI:18248"/>
    </ligandPart>
</feature>
<organism evidence="16 17">
    <name type="scientific">Mycena venus</name>
    <dbReference type="NCBI Taxonomy" id="2733690"/>
    <lineage>
        <taxon>Eukaryota</taxon>
        <taxon>Fungi</taxon>
        <taxon>Dikarya</taxon>
        <taxon>Basidiomycota</taxon>
        <taxon>Agaricomycotina</taxon>
        <taxon>Agaricomycetes</taxon>
        <taxon>Agaricomycetidae</taxon>
        <taxon>Agaricales</taxon>
        <taxon>Marasmiineae</taxon>
        <taxon>Mycenaceae</taxon>
        <taxon>Mycena</taxon>
    </lineage>
</organism>
<dbReference type="InterPro" id="IPR010255">
    <property type="entry name" value="Haem_peroxidase_sf"/>
</dbReference>
<dbReference type="InterPro" id="IPR002016">
    <property type="entry name" value="Haem_peroxidase"/>
</dbReference>
<dbReference type="GO" id="GO:0000302">
    <property type="term" value="P:response to reactive oxygen species"/>
    <property type="evidence" value="ECO:0007669"/>
    <property type="project" value="TreeGrafter"/>
</dbReference>
<dbReference type="InterPro" id="IPR044831">
    <property type="entry name" value="Ccp1-like"/>
</dbReference>
<feature type="binding site" evidence="10">
    <location>
        <position position="239"/>
    </location>
    <ligand>
        <name>Ca(2+)</name>
        <dbReference type="ChEBI" id="CHEBI:29108"/>
        <label>2</label>
    </ligand>
</feature>
<dbReference type="PRINTS" id="PR00462">
    <property type="entry name" value="LIGNINASE"/>
</dbReference>
<feature type="binding site" evidence="10">
    <location>
        <position position="134"/>
    </location>
    <ligand>
        <name>Ca(2+)</name>
        <dbReference type="ChEBI" id="CHEBI:29108"/>
        <label>1</label>
    </ligand>
</feature>
<keyword evidence="7 10" id="KW-0408">Iron</keyword>
<evidence type="ECO:0000256" key="4">
    <source>
        <dbReference type="ARBA" id="ARBA00022617"/>
    </source>
</evidence>
<dbReference type="PROSITE" id="PS50873">
    <property type="entry name" value="PEROXIDASE_4"/>
    <property type="match status" value="1"/>
</dbReference>
<keyword evidence="3 13" id="KW-0575">Peroxidase</keyword>
<dbReference type="Proteomes" id="UP000620124">
    <property type="component" value="Unassembled WGS sequence"/>
</dbReference>
<evidence type="ECO:0000313" key="16">
    <source>
        <dbReference type="EMBL" id="KAF7354048.1"/>
    </source>
</evidence>
<evidence type="ECO:0000256" key="1">
    <source>
        <dbReference type="ARBA" id="ARBA00006089"/>
    </source>
</evidence>
<dbReference type="SUPFAM" id="SSF48113">
    <property type="entry name" value="Heme-dependent peroxidases"/>
    <property type="match status" value="1"/>
</dbReference>
<dbReference type="GO" id="GO:0046872">
    <property type="term" value="F:metal ion binding"/>
    <property type="evidence" value="ECO:0007669"/>
    <property type="project" value="UniProtKB-UniRule"/>
</dbReference>
<evidence type="ECO:0000256" key="11">
    <source>
        <dbReference type="PIRSR" id="PIRSR601621-3"/>
    </source>
</evidence>
<feature type="chain" id="PRO_5034968793" description="Peroxidase" evidence="13">
    <location>
        <begin position="22"/>
        <end position="369"/>
    </location>
</feature>
<evidence type="ECO:0000256" key="12">
    <source>
        <dbReference type="PIRSR" id="PIRSR601621-4"/>
    </source>
</evidence>
<comment type="caution">
    <text evidence="16">The sequence shown here is derived from an EMBL/GenBank/DDBJ whole genome shotgun (WGS) entry which is preliminary data.</text>
</comment>
<evidence type="ECO:0000256" key="8">
    <source>
        <dbReference type="ARBA" id="ARBA00023180"/>
    </source>
</evidence>
<dbReference type="GO" id="GO:0042744">
    <property type="term" value="P:hydrogen peroxide catabolic process"/>
    <property type="evidence" value="ECO:0007669"/>
    <property type="project" value="TreeGrafter"/>
</dbReference>
<keyword evidence="5 10" id="KW-0479">Metal-binding</keyword>
<dbReference type="GO" id="GO:0034599">
    <property type="term" value="P:cellular response to oxidative stress"/>
    <property type="evidence" value="ECO:0007669"/>
    <property type="project" value="InterPro"/>
</dbReference>
<feature type="signal peptide" evidence="13">
    <location>
        <begin position="1"/>
        <end position="21"/>
    </location>
</feature>
<comment type="cofactor">
    <cofactor evidence="10">
        <name>heme b</name>
        <dbReference type="ChEBI" id="CHEBI:60344"/>
    </cofactor>
    <text evidence="10">Binds 1 heme b (iron(II)-protoporphyrin IX) group per subunit.</text>
</comment>
<name>A0A8H6Y4J2_9AGAR</name>
<dbReference type="GO" id="GO:0020037">
    <property type="term" value="F:heme binding"/>
    <property type="evidence" value="ECO:0007669"/>
    <property type="project" value="UniProtKB-UniRule"/>
</dbReference>
<evidence type="ECO:0000256" key="9">
    <source>
        <dbReference type="PIRSR" id="PIRSR601621-1"/>
    </source>
</evidence>
<evidence type="ECO:0000256" key="7">
    <source>
        <dbReference type="ARBA" id="ARBA00023004"/>
    </source>
</evidence>
<dbReference type="PANTHER" id="PTHR31356">
    <property type="entry name" value="THYLAKOID LUMENAL 29 KDA PROTEIN, CHLOROPLASTIC-RELATED"/>
    <property type="match status" value="1"/>
</dbReference>
<dbReference type="GO" id="GO:0004601">
    <property type="term" value="F:peroxidase activity"/>
    <property type="evidence" value="ECO:0007669"/>
    <property type="project" value="UniProtKB-KW"/>
</dbReference>
<evidence type="ECO:0000256" key="5">
    <source>
        <dbReference type="ARBA" id="ARBA00022723"/>
    </source>
</evidence>
<keyword evidence="13" id="KW-0732">Signal</keyword>
<keyword evidence="6 13" id="KW-0560">Oxidoreductase</keyword>
<feature type="compositionally biased region" description="Gly residues" evidence="14">
    <location>
        <begin position="36"/>
        <end position="48"/>
    </location>
</feature>
<dbReference type="InterPro" id="IPR019794">
    <property type="entry name" value="Peroxidases_AS"/>
</dbReference>
<keyword evidence="8" id="KW-0325">Glycoprotein</keyword>
<dbReference type="AlphaFoldDB" id="A0A8H6Y4J2"/>
<feature type="binding site" evidence="10">
    <location>
        <position position="113"/>
    </location>
    <ligand>
        <name>Ca(2+)</name>
        <dbReference type="ChEBI" id="CHEBI:29108"/>
        <label>1</label>
    </ligand>
</feature>
<feature type="disulfide bond" evidence="12">
    <location>
        <begin position="80"/>
        <end position="332"/>
    </location>
</feature>
<proteinExistence type="inferred from homology"/>
<dbReference type="PRINTS" id="PR00458">
    <property type="entry name" value="PEROXIDASE"/>
</dbReference>
<dbReference type="PANTHER" id="PTHR31356:SF66">
    <property type="entry name" value="CATALASE-PEROXIDASE"/>
    <property type="match status" value="1"/>
</dbReference>
<evidence type="ECO:0000256" key="10">
    <source>
        <dbReference type="PIRSR" id="PIRSR601621-2"/>
    </source>
</evidence>
<dbReference type="Gene3D" id="1.10.420.10">
    <property type="entry name" value="Peroxidase, domain 2"/>
    <property type="match status" value="1"/>
</dbReference>
<feature type="site" description="Transition state stabilizer" evidence="11">
    <location>
        <position position="108"/>
    </location>
</feature>
<feature type="region of interest" description="Disordered" evidence="14">
    <location>
        <begin position="25"/>
        <end position="71"/>
    </location>
</feature>
<keyword evidence="17" id="KW-1185">Reference proteome</keyword>
<reference evidence="16" key="1">
    <citation type="submission" date="2020-05" db="EMBL/GenBank/DDBJ databases">
        <title>Mycena genomes resolve the evolution of fungal bioluminescence.</title>
        <authorList>
            <person name="Tsai I.J."/>
        </authorList>
    </citation>
    <scope>NUCLEOTIDE SEQUENCE</scope>
    <source>
        <strain evidence="16">CCC161011</strain>
    </source>
</reference>
<feature type="binding site" evidence="10">
    <location>
        <position position="132"/>
    </location>
    <ligand>
        <name>Ca(2+)</name>
        <dbReference type="ChEBI" id="CHEBI:29108"/>
        <label>1</label>
    </ligand>
</feature>
<feature type="binding site" evidence="10">
    <location>
        <position position="256"/>
    </location>
    <ligand>
        <name>Ca(2+)</name>
        <dbReference type="ChEBI" id="CHEBI:29108"/>
        <label>2</label>
    </ligand>
</feature>
<keyword evidence="2" id="KW-0964">Secreted</keyword>
<gene>
    <name evidence="16" type="ORF">MVEN_01091700</name>
</gene>
<feature type="active site" description="Proton acceptor" evidence="9">
    <location>
        <position position="112"/>
    </location>
</feature>
<evidence type="ECO:0000256" key="2">
    <source>
        <dbReference type="ARBA" id="ARBA00022525"/>
    </source>
</evidence>
<dbReference type="PROSITE" id="PS00436">
    <property type="entry name" value="PEROXIDASE_2"/>
    <property type="match status" value="1"/>
</dbReference>
<feature type="disulfide bond" evidence="12">
    <location>
        <begin position="99"/>
        <end position="183"/>
    </location>
</feature>
<comment type="cofactor">
    <cofactor evidence="10 13">
        <name>Ca(2+)</name>
        <dbReference type="ChEBI" id="CHEBI:29108"/>
    </cofactor>
    <text evidence="10 13">Binds 2 calcium ions per subunit.</text>
</comment>
<evidence type="ECO:0000256" key="3">
    <source>
        <dbReference type="ARBA" id="ARBA00022559"/>
    </source>
</evidence>
<dbReference type="EC" id="1.11.1.-" evidence="13"/>
<dbReference type="Gene3D" id="1.10.520.10">
    <property type="match status" value="1"/>
</dbReference>
<protein>
    <recommendedName>
        <fullName evidence="13">Peroxidase</fullName>
        <ecNumber evidence="13">1.11.1.-</ecNumber>
    </recommendedName>
</protein>
<dbReference type="Pfam" id="PF00141">
    <property type="entry name" value="peroxidase"/>
    <property type="match status" value="1"/>
</dbReference>
<feature type="binding site" evidence="10">
    <location>
        <position position="263"/>
    </location>
    <ligand>
        <name>Ca(2+)</name>
        <dbReference type="ChEBI" id="CHEBI:29108"/>
        <label>2</label>
    </ligand>
</feature>
<dbReference type="EMBL" id="JACAZI010000008">
    <property type="protein sequence ID" value="KAF7354048.1"/>
    <property type="molecule type" value="Genomic_DNA"/>
</dbReference>
<evidence type="ECO:0000313" key="17">
    <source>
        <dbReference type="Proteomes" id="UP000620124"/>
    </source>
</evidence>
<dbReference type="OrthoDB" id="2895128at2759"/>
<keyword evidence="4 10" id="KW-0349">Heme</keyword>
<sequence>MRHFTVLLLLVLAVVLPSINANPYSYSSSRQTDPGDGPGGVDNDGPGGVDDDDPGADGNVPDLGDGNGIPDVSNATNPLCVPWYGIRDAILGGIFHGRCGDEARASVRLAFHDAGTFSDALKAQGLPNGAADGSMIWDPTEVLRTENDGLQPIVSILSPLPAQFGVSPGDLLHLAGVLGVLACPGGPRINAFIGRPFPLNVAPMGLLPSPEDPVPKLIARFADMGFTVRDLMALVGAHSTGKQRFVDPALANSSFDSTVDIWDVRFYAETAAPTTPPDVLKLDSDVNFSHNASTFHEFHRFINNQEDWDEDYRSAHLKMMLLGQNISTLTNCTELMPASINLTNLTINGTVDPTLLEAAIQKYRAPWLS</sequence>
<evidence type="ECO:0000256" key="13">
    <source>
        <dbReference type="RuleBase" id="RU363051"/>
    </source>
</evidence>
<accession>A0A8H6Y4J2</accession>